<dbReference type="KEGG" id="afx:JZ786_17815"/>
<dbReference type="InterPro" id="IPR037208">
    <property type="entry name" value="Spo0E-like_sf"/>
</dbReference>
<dbReference type="RefSeq" id="WP_206655704.1">
    <property type="nucleotide sequence ID" value="NZ_CP071182.1"/>
</dbReference>
<reference evidence="1 2" key="1">
    <citation type="submission" date="2021-02" db="EMBL/GenBank/DDBJ databases">
        <title>Alicyclobacillus curvatus sp. nov. and Alicyclobacillus mengziensis sp. nov., two acidophilic bacteria isolated from acid mine drainage.</title>
        <authorList>
            <person name="Huang Y."/>
        </authorList>
    </citation>
    <scope>NUCLEOTIDE SEQUENCE [LARGE SCALE GENOMIC DNA]</scope>
    <source>
        <strain evidence="1 2">S30H14</strain>
    </source>
</reference>
<dbReference type="SUPFAM" id="SSF140500">
    <property type="entry name" value="BAS1536-like"/>
    <property type="match status" value="1"/>
</dbReference>
<sequence>MVSVVEISGYLREKMIRVAEARQSLTHPEVVSVSQQLDRHILQAQRVLLNPELVAAKPLQGLLPVSKANMLQNHGVRAMAIQSWKSDLVSRFYPRPKQ</sequence>
<dbReference type="Proteomes" id="UP000663505">
    <property type="component" value="Chromosome"/>
</dbReference>
<organism evidence="1 2">
    <name type="scientific">Alicyclobacillus mengziensis</name>
    <dbReference type="NCBI Taxonomy" id="2931921"/>
    <lineage>
        <taxon>Bacteria</taxon>
        <taxon>Bacillati</taxon>
        <taxon>Bacillota</taxon>
        <taxon>Bacilli</taxon>
        <taxon>Bacillales</taxon>
        <taxon>Alicyclobacillaceae</taxon>
        <taxon>Alicyclobacillus</taxon>
    </lineage>
</organism>
<name>A0A9X7VXF3_9BACL</name>
<dbReference type="InterPro" id="IPR018540">
    <property type="entry name" value="Spo0E-like"/>
</dbReference>
<dbReference type="GO" id="GO:0046983">
    <property type="term" value="F:protein dimerization activity"/>
    <property type="evidence" value="ECO:0007669"/>
    <property type="project" value="InterPro"/>
</dbReference>
<dbReference type="AlphaFoldDB" id="A0A9X7VXF3"/>
<gene>
    <name evidence="1" type="ORF">JZ786_17815</name>
</gene>
<dbReference type="EMBL" id="CP071182">
    <property type="protein sequence ID" value="QSO46335.1"/>
    <property type="molecule type" value="Genomic_DNA"/>
</dbReference>
<dbReference type="GO" id="GO:0043937">
    <property type="term" value="P:regulation of sporulation"/>
    <property type="evidence" value="ECO:0007669"/>
    <property type="project" value="InterPro"/>
</dbReference>
<dbReference type="Gene3D" id="4.10.280.10">
    <property type="entry name" value="Helix-loop-helix DNA-binding domain"/>
    <property type="match status" value="1"/>
</dbReference>
<dbReference type="InterPro" id="IPR036638">
    <property type="entry name" value="HLH_DNA-bd_sf"/>
</dbReference>
<evidence type="ECO:0000313" key="1">
    <source>
        <dbReference type="EMBL" id="QSO46335.1"/>
    </source>
</evidence>
<accession>A0A9X7VXF3</accession>
<evidence type="ECO:0000313" key="2">
    <source>
        <dbReference type="Proteomes" id="UP000663505"/>
    </source>
</evidence>
<dbReference type="Pfam" id="PF09388">
    <property type="entry name" value="SpoOE-like"/>
    <property type="match status" value="1"/>
</dbReference>
<keyword evidence="2" id="KW-1185">Reference proteome</keyword>
<protein>
    <submittedName>
        <fullName evidence="1">Aspartyl-phosphate phosphatase Spo0E family protein</fullName>
    </submittedName>
</protein>
<proteinExistence type="predicted"/>